<keyword evidence="2" id="KW-1185">Reference proteome</keyword>
<dbReference type="Proteomes" id="UP001649381">
    <property type="component" value="Unassembled WGS sequence"/>
</dbReference>
<dbReference type="InterPro" id="IPR006699">
    <property type="entry name" value="GlpP"/>
</dbReference>
<dbReference type="Pfam" id="PF04309">
    <property type="entry name" value="G3P_antiterm"/>
    <property type="match status" value="1"/>
</dbReference>
<dbReference type="SUPFAM" id="SSF110391">
    <property type="entry name" value="GlpP-like"/>
    <property type="match status" value="1"/>
</dbReference>
<organism evidence="1 2">
    <name type="scientific">Pseudalkalibacillus berkeleyi</name>
    <dbReference type="NCBI Taxonomy" id="1069813"/>
    <lineage>
        <taxon>Bacteria</taxon>
        <taxon>Bacillati</taxon>
        <taxon>Bacillota</taxon>
        <taxon>Bacilli</taxon>
        <taxon>Bacillales</taxon>
        <taxon>Fictibacillaceae</taxon>
        <taxon>Pseudalkalibacillus</taxon>
    </lineage>
</organism>
<dbReference type="PANTHER" id="PTHR35787">
    <property type="entry name" value="GLYCEROL UPTAKE OPERON ANTITERMINATOR REGULATORY PROTEIN"/>
    <property type="match status" value="1"/>
</dbReference>
<name>A0ABS9GYI5_9BACL</name>
<protein>
    <submittedName>
        <fullName evidence="1">Glycerol-3-phosphate responsive antiterminator</fullName>
    </submittedName>
</protein>
<reference evidence="1 2" key="1">
    <citation type="submission" date="2022-01" db="EMBL/GenBank/DDBJ databases">
        <title>Alkalihalobacillus sp. EGI L200015, a novel bacterium isolated from a salt lake sediment.</title>
        <authorList>
            <person name="Gao L."/>
            <person name="Fang B.-Z."/>
            <person name="Li W.-J."/>
        </authorList>
    </citation>
    <scope>NUCLEOTIDE SEQUENCE [LARGE SCALE GENOMIC DNA]</scope>
    <source>
        <strain evidence="1 2">KCTC 12718</strain>
    </source>
</reference>
<comment type="caution">
    <text evidence="1">The sequence shown here is derived from an EMBL/GenBank/DDBJ whole genome shotgun (WGS) entry which is preliminary data.</text>
</comment>
<gene>
    <name evidence="1" type="ORF">L2716_01750</name>
</gene>
<dbReference type="InterPro" id="IPR013785">
    <property type="entry name" value="Aldolase_TIM"/>
</dbReference>
<evidence type="ECO:0000313" key="1">
    <source>
        <dbReference type="EMBL" id="MCF6136435.1"/>
    </source>
</evidence>
<dbReference type="PANTHER" id="PTHR35787:SF1">
    <property type="entry name" value="GLYCEROL UPTAKE OPERON ANTITERMINATOR REGULATORY PROTEIN"/>
    <property type="match status" value="1"/>
</dbReference>
<accession>A0ABS9GYI5</accession>
<sequence length="173" mass="19433">MKDFEKLLESSYEYLVILDSHISQLKSIVQMGKRHNKKMLIHVDLIHGLSNDDYAAEFLCQDIKADGLISTRTNVILTAKKKGVLAIQRLFLLDSSALNKSYSLLKKTQPDYIEVLPGLMPNIIREVHEQTKIPIFAGGLIRTVDDVEQALGAGASAVTTSRGELWKYYVKDL</sequence>
<dbReference type="EMBL" id="JAKIJS010000001">
    <property type="protein sequence ID" value="MCF6136435.1"/>
    <property type="molecule type" value="Genomic_DNA"/>
</dbReference>
<proteinExistence type="predicted"/>
<dbReference type="PIRSF" id="PIRSF016897">
    <property type="entry name" value="GlpP"/>
    <property type="match status" value="1"/>
</dbReference>
<evidence type="ECO:0000313" key="2">
    <source>
        <dbReference type="Proteomes" id="UP001649381"/>
    </source>
</evidence>
<dbReference type="Gene3D" id="3.20.20.70">
    <property type="entry name" value="Aldolase class I"/>
    <property type="match status" value="1"/>
</dbReference>